<proteinExistence type="predicted"/>
<gene>
    <name evidence="3" type="ORF">RFI_12007</name>
</gene>
<dbReference type="Proteomes" id="UP000023152">
    <property type="component" value="Unassembled WGS sequence"/>
</dbReference>
<dbReference type="Pfam" id="PF13802">
    <property type="entry name" value="Gal_mutarotas_2"/>
    <property type="match status" value="1"/>
</dbReference>
<name>X6NHB4_RETFI</name>
<accession>X6NHB4</accession>
<evidence type="ECO:0000256" key="1">
    <source>
        <dbReference type="SAM" id="MobiDB-lite"/>
    </source>
</evidence>
<comment type="caution">
    <text evidence="3">The sequence shown here is derived from an EMBL/GenBank/DDBJ whole genome shotgun (WGS) entry which is preliminary data.</text>
</comment>
<dbReference type="Gene3D" id="2.60.40.1760">
    <property type="entry name" value="glycosyl hydrolase (family 31)"/>
    <property type="match status" value="1"/>
</dbReference>
<sequence>IEYSPFRMELVRRNKEDKDSSNGEVILKVNELQWLHMETARNRTAEDPEEWWQEQHSSHTFHHDRGPEGVGCDFTFMGSQTLYGIPEHAASLALRDTFEYNTVTTEGGGGGGEGGRGQANEPYRLYNLDVFEYELDIPDSFTVPFLC</sequence>
<feature type="domain" description="Glycoside hydrolase family 31 N-terminal" evidence="2">
    <location>
        <begin position="2"/>
        <end position="146"/>
    </location>
</feature>
<feature type="region of interest" description="Disordered" evidence="1">
    <location>
        <begin position="45"/>
        <end position="64"/>
    </location>
</feature>
<dbReference type="AlphaFoldDB" id="X6NHB4"/>
<dbReference type="InterPro" id="IPR025887">
    <property type="entry name" value="Glyco_hydro_31_N_dom"/>
</dbReference>
<protein>
    <submittedName>
        <fullName evidence="3">Alpha glucosidase II, alpha subunit</fullName>
    </submittedName>
</protein>
<organism evidence="3 4">
    <name type="scientific">Reticulomyxa filosa</name>
    <dbReference type="NCBI Taxonomy" id="46433"/>
    <lineage>
        <taxon>Eukaryota</taxon>
        <taxon>Sar</taxon>
        <taxon>Rhizaria</taxon>
        <taxon>Retaria</taxon>
        <taxon>Foraminifera</taxon>
        <taxon>Monothalamids</taxon>
        <taxon>Reticulomyxidae</taxon>
        <taxon>Reticulomyxa</taxon>
    </lineage>
</organism>
<dbReference type="EMBL" id="ASPP01008731">
    <property type="protein sequence ID" value="ETO25134.1"/>
    <property type="molecule type" value="Genomic_DNA"/>
</dbReference>
<keyword evidence="4" id="KW-1185">Reference proteome</keyword>
<evidence type="ECO:0000313" key="3">
    <source>
        <dbReference type="EMBL" id="ETO25134.1"/>
    </source>
</evidence>
<feature type="non-terminal residue" evidence="3">
    <location>
        <position position="1"/>
    </location>
</feature>
<reference evidence="3 4" key="1">
    <citation type="journal article" date="2013" name="Curr. Biol.">
        <title>The Genome of the Foraminiferan Reticulomyxa filosa.</title>
        <authorList>
            <person name="Glockner G."/>
            <person name="Hulsmann N."/>
            <person name="Schleicher M."/>
            <person name="Noegel A.A."/>
            <person name="Eichinger L."/>
            <person name="Gallinger C."/>
            <person name="Pawlowski J."/>
            <person name="Sierra R."/>
            <person name="Euteneuer U."/>
            <person name="Pillet L."/>
            <person name="Moustafa A."/>
            <person name="Platzer M."/>
            <person name="Groth M."/>
            <person name="Szafranski K."/>
            <person name="Schliwa M."/>
        </authorList>
    </citation>
    <scope>NUCLEOTIDE SEQUENCE [LARGE SCALE GENOMIC DNA]</scope>
</reference>
<dbReference type="OrthoDB" id="3237269at2759"/>
<evidence type="ECO:0000259" key="2">
    <source>
        <dbReference type="Pfam" id="PF13802"/>
    </source>
</evidence>
<evidence type="ECO:0000313" key="4">
    <source>
        <dbReference type="Proteomes" id="UP000023152"/>
    </source>
</evidence>